<proteinExistence type="predicted"/>
<accession>A0A4Y2S0T6</accession>
<keyword evidence="3" id="KW-1185">Reference proteome</keyword>
<feature type="compositionally biased region" description="Basic and acidic residues" evidence="1">
    <location>
        <begin position="26"/>
        <end position="36"/>
    </location>
</feature>
<name>A0A4Y2S0T6_ARAVE</name>
<evidence type="ECO:0000313" key="2">
    <source>
        <dbReference type="EMBL" id="GBN81597.1"/>
    </source>
</evidence>
<reference evidence="2 3" key="1">
    <citation type="journal article" date="2019" name="Sci. Rep.">
        <title>Orb-weaving spider Araneus ventricosus genome elucidates the spidroin gene catalogue.</title>
        <authorList>
            <person name="Kono N."/>
            <person name="Nakamura H."/>
            <person name="Ohtoshi R."/>
            <person name="Moran D.A.P."/>
            <person name="Shinohara A."/>
            <person name="Yoshida Y."/>
            <person name="Fujiwara M."/>
            <person name="Mori M."/>
            <person name="Tomita M."/>
            <person name="Arakawa K."/>
        </authorList>
    </citation>
    <scope>NUCLEOTIDE SEQUENCE [LARGE SCALE GENOMIC DNA]</scope>
</reference>
<dbReference type="EMBL" id="BGPR01019326">
    <property type="protein sequence ID" value="GBN81597.1"/>
    <property type="molecule type" value="Genomic_DNA"/>
</dbReference>
<gene>
    <name evidence="2" type="ORF">AVEN_189484_1</name>
</gene>
<feature type="region of interest" description="Disordered" evidence="1">
    <location>
        <begin position="14"/>
        <end position="36"/>
    </location>
</feature>
<protein>
    <submittedName>
        <fullName evidence="2">Uncharacterized protein</fullName>
    </submittedName>
</protein>
<evidence type="ECO:0000313" key="3">
    <source>
        <dbReference type="Proteomes" id="UP000499080"/>
    </source>
</evidence>
<dbReference type="Proteomes" id="UP000499080">
    <property type="component" value="Unassembled WGS sequence"/>
</dbReference>
<organism evidence="2 3">
    <name type="scientific">Araneus ventricosus</name>
    <name type="common">Orbweaver spider</name>
    <name type="synonym">Epeira ventricosa</name>
    <dbReference type="NCBI Taxonomy" id="182803"/>
    <lineage>
        <taxon>Eukaryota</taxon>
        <taxon>Metazoa</taxon>
        <taxon>Ecdysozoa</taxon>
        <taxon>Arthropoda</taxon>
        <taxon>Chelicerata</taxon>
        <taxon>Arachnida</taxon>
        <taxon>Araneae</taxon>
        <taxon>Araneomorphae</taxon>
        <taxon>Entelegynae</taxon>
        <taxon>Araneoidea</taxon>
        <taxon>Araneidae</taxon>
        <taxon>Araneus</taxon>
    </lineage>
</organism>
<sequence>MFLAGFVSWVRTKEHPPPSWPSEVRGVSEERSQRQHSEIEVGVLTAITGHGGSASRHRNEGNSILHHYYTAKRSENPLTYQAASHPWTRGGLPGDNDMTSFFACGVTVSSVADTSSMGISYSGCKCKVFPLDV</sequence>
<dbReference type="AlphaFoldDB" id="A0A4Y2S0T6"/>
<evidence type="ECO:0000256" key="1">
    <source>
        <dbReference type="SAM" id="MobiDB-lite"/>
    </source>
</evidence>
<comment type="caution">
    <text evidence="2">The sequence shown here is derived from an EMBL/GenBank/DDBJ whole genome shotgun (WGS) entry which is preliminary data.</text>
</comment>